<organism evidence="7 9">
    <name type="scientific">Dehalococcoides mccartyi</name>
    <dbReference type="NCBI Taxonomy" id="61435"/>
    <lineage>
        <taxon>Bacteria</taxon>
        <taxon>Bacillati</taxon>
        <taxon>Chloroflexota</taxon>
        <taxon>Dehalococcoidia</taxon>
        <taxon>Dehalococcoidales</taxon>
        <taxon>Dehalococcoidaceae</taxon>
        <taxon>Dehalococcoides</taxon>
    </lineage>
</organism>
<keyword evidence="4 5" id="KW-0472">Membrane</keyword>
<name>A0A0V8LY26_9CHLR</name>
<reference evidence="8" key="3">
    <citation type="submission" date="2023-12" db="EMBL/GenBank/DDBJ databases">
        <title>Isolation of organohalide respiring bacteria Dehalococcoides mccartyi strain GPTCE1 in groundwater collected near a chemical plant in Suzhou, China.</title>
        <authorList>
            <person name="Liu G."/>
        </authorList>
    </citation>
    <scope>NUCLEOTIDE SEQUENCE</scope>
    <source>
        <strain evidence="8">GPTCE1</strain>
    </source>
</reference>
<dbReference type="Proteomes" id="UP001327986">
    <property type="component" value="Chromosome"/>
</dbReference>
<keyword evidence="3 5" id="KW-1133">Transmembrane helix</keyword>
<evidence type="ECO:0000313" key="9">
    <source>
        <dbReference type="Proteomes" id="UP000053577"/>
    </source>
</evidence>
<accession>A0A0V8LY26</accession>
<reference evidence="7 9" key="1">
    <citation type="journal article" date="2015" name="Sci. Rep.">
        <title>A comparative genomics and reductive dehalogenase gene transcription study of two chloroethene-respiring bacteria, Dehalococcoides mccartyi strains MB and 11a.</title>
        <authorList>
            <person name="Low A."/>
            <person name="Shen Z."/>
            <person name="Cheng D."/>
            <person name="Rogers M.J."/>
            <person name="Lee P.K."/>
            <person name="He J."/>
        </authorList>
    </citation>
    <scope>NUCLEOTIDE SEQUENCE [LARGE SCALE GENOMIC DNA]</scope>
    <source>
        <strain evidence="7 9">MB</strain>
    </source>
</reference>
<proteinExistence type="predicted"/>
<dbReference type="PATRIC" id="fig|61435.5.peg.827"/>
<dbReference type="EMBL" id="JGYD01000026">
    <property type="protein sequence ID" value="KSV16429.1"/>
    <property type="molecule type" value="Genomic_DNA"/>
</dbReference>
<evidence type="ECO:0000313" key="7">
    <source>
        <dbReference type="EMBL" id="KSV16429.1"/>
    </source>
</evidence>
<evidence type="ECO:0000313" key="8">
    <source>
        <dbReference type="EMBL" id="WRO07611.1"/>
    </source>
</evidence>
<dbReference type="InterPro" id="IPR019109">
    <property type="entry name" value="MamF_MmsF"/>
</dbReference>
<protein>
    <submittedName>
        <fullName evidence="8">DUF4870 domain-containing protein</fullName>
    </submittedName>
</protein>
<reference evidence="6 10" key="2">
    <citation type="journal article" date="2017" name="Sci. Rep.">
        <title>Isolation and genomic characterization of a Dehalococcoides strain suggests genomic rearrangement during culture.</title>
        <authorList>
            <person name="Yohda M."/>
            <person name="Ikegami K."/>
            <person name="Aita Y."/>
            <person name="Kitajima M."/>
            <person name="Takechi A."/>
            <person name="Iwamoto M."/>
            <person name="Fukuda T."/>
            <person name="Tamura N."/>
            <person name="Shibasaki J."/>
            <person name="Koike S."/>
            <person name="Komatsu D."/>
            <person name="Miyagi S."/>
            <person name="Nishimura M."/>
            <person name="Uchino Y."/>
            <person name="Shiroma A."/>
            <person name="Shimoji M."/>
            <person name="Tamotsu H."/>
            <person name="Ashimine N."/>
            <person name="Shinzato M."/>
            <person name="Ohki S."/>
            <person name="Nakano K."/>
            <person name="Teruya K."/>
            <person name="Satou K."/>
            <person name="Hirano T."/>
            <person name="Yagi O."/>
        </authorList>
    </citation>
    <scope>NUCLEOTIDE SEQUENCE [LARGE SCALE GENOMIC DNA]</scope>
    <source>
        <strain evidence="6 10">UCH-ATV1</strain>
    </source>
</reference>
<feature type="transmembrane region" description="Helical" evidence="5">
    <location>
        <begin position="43"/>
        <end position="62"/>
    </location>
</feature>
<gene>
    <name evidence="7" type="ORF">DA01_04145</name>
    <name evidence="6" type="ORF">DEHALATV1_0601</name>
    <name evidence="8" type="ORF">VLL09_01610</name>
</gene>
<dbReference type="GeneID" id="3229910"/>
<dbReference type="GO" id="GO:0016020">
    <property type="term" value="C:membrane"/>
    <property type="evidence" value="ECO:0007669"/>
    <property type="project" value="UniProtKB-SubCell"/>
</dbReference>
<evidence type="ECO:0000256" key="1">
    <source>
        <dbReference type="ARBA" id="ARBA00004141"/>
    </source>
</evidence>
<dbReference type="OMA" id="FVKFHAM"/>
<dbReference type="PANTHER" id="PTHR36460">
    <property type="entry name" value="UPF0132 DOMAIN PROTEIN (AFU_ORTHOLOGUE AFUA_3G10255)"/>
    <property type="match status" value="1"/>
</dbReference>
<dbReference type="EMBL" id="AP017649">
    <property type="protein sequence ID" value="BAZ97229.1"/>
    <property type="molecule type" value="Genomic_DNA"/>
</dbReference>
<evidence type="ECO:0000313" key="6">
    <source>
        <dbReference type="EMBL" id="BAZ97229.1"/>
    </source>
</evidence>
<evidence type="ECO:0000256" key="4">
    <source>
        <dbReference type="ARBA" id="ARBA00023136"/>
    </source>
</evidence>
<dbReference type="Proteomes" id="UP000218257">
    <property type="component" value="Chromosome"/>
</dbReference>
<dbReference type="AlphaFoldDB" id="A0A0V8LY26"/>
<sequence>MTKTSTGLQENVAGLLCYVLAWISAIIFLILEKDNKFVRFHAYQSLVVFGSLQIIGLVFTIIPVLGVFITWVISVLSFILWVVLIVKAAQGFKYKLPIAGDIAERWANK</sequence>
<comment type="subcellular location">
    <subcellularLocation>
        <location evidence="1">Membrane</location>
        <topology evidence="1">Multi-pass membrane protein</topology>
    </subcellularLocation>
</comment>
<dbReference type="eggNOG" id="COG4818">
    <property type="taxonomic scope" value="Bacteria"/>
</dbReference>
<dbReference type="RefSeq" id="WP_010936501.1">
    <property type="nucleotide sequence ID" value="NZ_AP017649.1"/>
</dbReference>
<dbReference type="Pfam" id="PF09685">
    <property type="entry name" value="MamF_MmsF"/>
    <property type="match status" value="1"/>
</dbReference>
<evidence type="ECO:0000256" key="5">
    <source>
        <dbReference type="SAM" id="Phobius"/>
    </source>
</evidence>
<dbReference type="Proteomes" id="UP000053577">
    <property type="component" value="Unassembled WGS sequence"/>
</dbReference>
<dbReference type="OrthoDB" id="2657448at2"/>
<evidence type="ECO:0000256" key="3">
    <source>
        <dbReference type="ARBA" id="ARBA00022989"/>
    </source>
</evidence>
<evidence type="ECO:0000256" key="2">
    <source>
        <dbReference type="ARBA" id="ARBA00022692"/>
    </source>
</evidence>
<keyword evidence="2 5" id="KW-0812">Transmembrane</keyword>
<feature type="transmembrane region" description="Helical" evidence="5">
    <location>
        <begin position="12"/>
        <end position="31"/>
    </location>
</feature>
<dbReference type="EMBL" id="CP141531">
    <property type="protein sequence ID" value="WRO07611.1"/>
    <property type="molecule type" value="Genomic_DNA"/>
</dbReference>
<evidence type="ECO:0000313" key="10">
    <source>
        <dbReference type="Proteomes" id="UP000218257"/>
    </source>
</evidence>
<dbReference type="PANTHER" id="PTHR36460:SF1">
    <property type="entry name" value="UPF0132 DOMAIN PROTEIN (AFU_ORTHOLOGUE AFUA_3G10255)"/>
    <property type="match status" value="1"/>
</dbReference>